<dbReference type="GO" id="GO:0046872">
    <property type="term" value="F:metal ion binding"/>
    <property type="evidence" value="ECO:0007669"/>
    <property type="project" value="UniProtKB-KW"/>
</dbReference>
<dbReference type="PIRSF" id="PIRSF037420">
    <property type="entry name" value="PQQ_syn_pqqE"/>
    <property type="match status" value="1"/>
</dbReference>
<dbReference type="InterPro" id="IPR050377">
    <property type="entry name" value="Radical_SAM_PqqE_MftC-like"/>
</dbReference>
<evidence type="ECO:0000256" key="2">
    <source>
        <dbReference type="ARBA" id="ARBA00022485"/>
    </source>
</evidence>
<keyword evidence="2" id="KW-0004">4Fe-4S</keyword>
<keyword evidence="6" id="KW-0411">Iron-sulfur</keyword>
<dbReference type="RefSeq" id="WP_109429760.1">
    <property type="nucleotide sequence ID" value="NZ_MPDK01000003.1"/>
</dbReference>
<gene>
    <name evidence="8" type="ORF">BM613_03350</name>
</gene>
<dbReference type="InterPro" id="IPR023885">
    <property type="entry name" value="4Fe4S-binding_SPASM_dom"/>
</dbReference>
<dbReference type="InterPro" id="IPR058240">
    <property type="entry name" value="rSAM_sf"/>
</dbReference>
<feature type="domain" description="Radical SAM core" evidence="7">
    <location>
        <begin position="24"/>
        <end position="160"/>
    </location>
</feature>
<dbReference type="SUPFAM" id="SSF102114">
    <property type="entry name" value="Radical SAM enzymes"/>
    <property type="match status" value="1"/>
</dbReference>
<evidence type="ECO:0000256" key="1">
    <source>
        <dbReference type="ARBA" id="ARBA00001966"/>
    </source>
</evidence>
<organism evidence="8 9">
    <name type="scientific">Sulfoacidibacillus thermotolerans</name>
    <name type="common">Acidibacillus sulfuroxidans</name>
    <dbReference type="NCBI Taxonomy" id="1765684"/>
    <lineage>
        <taxon>Bacteria</taxon>
        <taxon>Bacillati</taxon>
        <taxon>Bacillota</taxon>
        <taxon>Bacilli</taxon>
        <taxon>Bacillales</taxon>
        <taxon>Alicyclobacillaceae</taxon>
        <taxon>Sulfoacidibacillus</taxon>
    </lineage>
</organism>
<dbReference type="OrthoDB" id="9782387at2"/>
<evidence type="ECO:0000256" key="4">
    <source>
        <dbReference type="ARBA" id="ARBA00022723"/>
    </source>
</evidence>
<keyword evidence="4" id="KW-0479">Metal-binding</keyword>
<dbReference type="InterPro" id="IPR007197">
    <property type="entry name" value="rSAM"/>
</dbReference>
<evidence type="ECO:0000256" key="6">
    <source>
        <dbReference type="ARBA" id="ARBA00023014"/>
    </source>
</evidence>
<dbReference type="EMBL" id="MPDK01000003">
    <property type="protein sequence ID" value="PWI58562.1"/>
    <property type="molecule type" value="Genomic_DNA"/>
</dbReference>
<dbReference type="CDD" id="cd21123">
    <property type="entry name" value="SPASM_MftC-like"/>
    <property type="match status" value="1"/>
</dbReference>
<keyword evidence="9" id="KW-1185">Reference proteome</keyword>
<comment type="caution">
    <text evidence="8">The sequence shown here is derived from an EMBL/GenBank/DDBJ whole genome shotgun (WGS) entry which is preliminary data.</text>
</comment>
<protein>
    <recommendedName>
        <fullName evidence="7">Radical SAM core domain-containing protein</fullName>
    </recommendedName>
</protein>
<dbReference type="GO" id="GO:0003824">
    <property type="term" value="F:catalytic activity"/>
    <property type="evidence" value="ECO:0007669"/>
    <property type="project" value="InterPro"/>
</dbReference>
<reference evidence="8 9" key="1">
    <citation type="submission" date="2016-11" db="EMBL/GenBank/DDBJ databases">
        <title>Comparative genomics of Acidibacillus ferroxidans species.</title>
        <authorList>
            <person name="Oliveira G."/>
            <person name="Nunes G."/>
            <person name="Oliveira R."/>
            <person name="Araujo F."/>
            <person name="Salim A."/>
            <person name="Scholte L."/>
            <person name="Morais D."/>
            <person name="Nancucheo I."/>
            <person name="Johnson D.B."/>
            <person name="Grail B."/>
            <person name="Bittencourt J."/>
            <person name="Valadares R."/>
        </authorList>
    </citation>
    <scope>NUCLEOTIDE SEQUENCE [LARGE SCALE GENOMIC DNA]</scope>
    <source>
        <strain evidence="8 9">Y002</strain>
    </source>
</reference>
<dbReference type="PANTHER" id="PTHR11228">
    <property type="entry name" value="RADICAL SAM DOMAIN PROTEIN"/>
    <property type="match status" value="1"/>
</dbReference>
<evidence type="ECO:0000313" key="9">
    <source>
        <dbReference type="Proteomes" id="UP000245380"/>
    </source>
</evidence>
<dbReference type="InterPro" id="IPR017200">
    <property type="entry name" value="PqqE-like"/>
</dbReference>
<keyword evidence="3" id="KW-0949">S-adenosyl-L-methionine</keyword>
<dbReference type="Proteomes" id="UP000245380">
    <property type="component" value="Unassembled WGS sequence"/>
</dbReference>
<evidence type="ECO:0000313" key="8">
    <source>
        <dbReference type="EMBL" id="PWI58562.1"/>
    </source>
</evidence>
<dbReference type="InterPro" id="IPR013785">
    <property type="entry name" value="Aldolase_TIM"/>
</dbReference>
<dbReference type="PANTHER" id="PTHR11228:SF34">
    <property type="entry name" value="TUNGSTEN-CONTAINING ALDEHYDE FERREDOXIN OXIDOREDUCTASE COFACTOR MODIFYING PROTEIN"/>
    <property type="match status" value="1"/>
</dbReference>
<dbReference type="NCBIfam" id="TIGR04085">
    <property type="entry name" value="rSAM_more_4Fe4S"/>
    <property type="match status" value="1"/>
</dbReference>
<evidence type="ECO:0000256" key="3">
    <source>
        <dbReference type="ARBA" id="ARBA00022691"/>
    </source>
</evidence>
<evidence type="ECO:0000256" key="5">
    <source>
        <dbReference type="ARBA" id="ARBA00023004"/>
    </source>
</evidence>
<dbReference type="Pfam" id="PF04055">
    <property type="entry name" value="Radical_SAM"/>
    <property type="match status" value="1"/>
</dbReference>
<proteinExistence type="predicted"/>
<sequence>MGTSAKLSGNLRALQTIQWELAEHAQTLTTLEARRVIDQVAAVGKVRLIISGDNPLQRRDIFSLIGYAKSREIDVSLATNGIARITREAAANAHDAGVASFALRLDSWSFPLNHLIGARWSDIRLFRAGYFLADHDVPIAIHTLVTPENAGRLEQIADLAEYVFGAATWNLMFVVPTVAALRKRMTAPGQTERILRFAYQEARQRSMKIETTNAPFYQRITIQENAKLSNDTQKKLQAAPVVHDGKGKLFIANDGEIYPDEHLALSVGNVKRGEIGEIYETNELLNELRSGDRLHGKCSECVFRNICGGSRARAFAMTGDYMGQDPLCAYGLTEAKVFSSENQVPVLQPIEH</sequence>
<dbReference type="AlphaFoldDB" id="A0A2U3DBC7"/>
<dbReference type="Gene3D" id="3.20.20.70">
    <property type="entry name" value="Aldolase class I"/>
    <property type="match status" value="1"/>
</dbReference>
<keyword evidence="5" id="KW-0408">Iron</keyword>
<comment type="cofactor">
    <cofactor evidence="1">
        <name>[4Fe-4S] cluster</name>
        <dbReference type="ChEBI" id="CHEBI:49883"/>
    </cofactor>
</comment>
<dbReference type="GO" id="GO:0051539">
    <property type="term" value="F:4 iron, 4 sulfur cluster binding"/>
    <property type="evidence" value="ECO:0007669"/>
    <property type="project" value="UniProtKB-KW"/>
</dbReference>
<name>A0A2U3DBC7_SULT2</name>
<accession>A0A2U3DBC7</accession>
<evidence type="ECO:0000259" key="7">
    <source>
        <dbReference type="Pfam" id="PF04055"/>
    </source>
</evidence>